<evidence type="ECO:0000313" key="2">
    <source>
        <dbReference type="EMBL" id="BAH32763.1"/>
    </source>
</evidence>
<evidence type="ECO:0000256" key="1">
    <source>
        <dbReference type="SAM" id="MobiDB-lite"/>
    </source>
</evidence>
<dbReference type="EMBL" id="AP008957">
    <property type="protein sequence ID" value="BAH32763.1"/>
    <property type="molecule type" value="Genomic_DNA"/>
</dbReference>
<accession>C0ZWM8</accession>
<proteinExistence type="predicted"/>
<gene>
    <name evidence="2" type="ordered locus">RER_20550</name>
</gene>
<organism evidence="2 3">
    <name type="scientific">Rhodococcus erythropolis (strain PR4 / NBRC 100887)</name>
    <dbReference type="NCBI Taxonomy" id="234621"/>
    <lineage>
        <taxon>Bacteria</taxon>
        <taxon>Bacillati</taxon>
        <taxon>Actinomycetota</taxon>
        <taxon>Actinomycetes</taxon>
        <taxon>Mycobacteriales</taxon>
        <taxon>Nocardiaceae</taxon>
        <taxon>Rhodococcus</taxon>
        <taxon>Rhodococcus erythropolis group</taxon>
    </lineage>
</organism>
<protein>
    <submittedName>
        <fullName evidence="2">Uncharacterized protein</fullName>
    </submittedName>
</protein>
<reference evidence="2 3" key="2">
    <citation type="journal article" date="2006" name="Environ. Microbiol.">
        <title>Sequence analysis of three plasmids harboured in Rhodococcus erythropolis strain PR4.</title>
        <authorList>
            <person name="Sekine M."/>
            <person name="Tanikawa S."/>
            <person name="Omata S."/>
            <person name="Saito M."/>
            <person name="Fujisawa T."/>
            <person name="Tsukatani N."/>
            <person name="Tajima T."/>
            <person name="Sekigawa T."/>
            <person name="Kosugi H."/>
            <person name="Matsuo Y."/>
            <person name="Nishiko R."/>
            <person name="Imamura K."/>
            <person name="Ito M."/>
            <person name="Narita H."/>
            <person name="Tago S."/>
            <person name="Fujita N."/>
            <person name="Harayama S."/>
        </authorList>
    </citation>
    <scope>NUCLEOTIDE SEQUENCE [LARGE SCALE GENOMIC DNA]</scope>
    <source>
        <strain evidence="3">PR4 / NBRC 100887</strain>
    </source>
</reference>
<evidence type="ECO:0000313" key="3">
    <source>
        <dbReference type="Proteomes" id="UP000002204"/>
    </source>
</evidence>
<feature type="region of interest" description="Disordered" evidence="1">
    <location>
        <begin position="143"/>
        <end position="173"/>
    </location>
</feature>
<dbReference type="Proteomes" id="UP000002204">
    <property type="component" value="Chromosome"/>
</dbReference>
<name>C0ZWM8_RHOE4</name>
<dbReference type="KEGG" id="rer:RER_20550"/>
<dbReference type="AlphaFoldDB" id="C0ZWM8"/>
<dbReference type="HOGENOM" id="CLU_1546407_0_0_11"/>
<reference evidence="3" key="1">
    <citation type="submission" date="2005-03" db="EMBL/GenBank/DDBJ databases">
        <title>Comparison of the complete genome sequences of Rhodococcus erythropolis PR4 and Rhodococcus opacus B4.</title>
        <authorList>
            <person name="Takarada H."/>
            <person name="Sekine M."/>
            <person name="Hosoyama A."/>
            <person name="Yamada R."/>
            <person name="Fujisawa T."/>
            <person name="Omata S."/>
            <person name="Shimizu A."/>
            <person name="Tsukatani N."/>
            <person name="Tanikawa S."/>
            <person name="Fujita N."/>
            <person name="Harayama S."/>
        </authorList>
    </citation>
    <scope>NUCLEOTIDE SEQUENCE [LARGE SCALE GENOMIC DNA]</scope>
    <source>
        <strain evidence="3">PR4 / NBRC 100887</strain>
    </source>
</reference>
<sequence>MEVSVKMRTHKRVRRPNLRRYVVKFGLGAGQWTLTAAKLRELCDMFSDLLEGEVPANGSFRVSRTSTGDYTISQTRPSGTRTGFITEANMSDLLLAADEILNEHAAIRLEERLIRTSRKCSSRAAYDSERHCVYTSCTEDENGAVTTNLPLPHPVRRGAPEGSEPLQNNNSNQ</sequence>